<keyword evidence="7" id="KW-0482">Metalloprotease</keyword>
<dbReference type="SMART" id="SM00235">
    <property type="entry name" value="ZnMc"/>
    <property type="match status" value="1"/>
</dbReference>
<evidence type="ECO:0000259" key="6">
    <source>
        <dbReference type="PROSITE" id="PS50835"/>
    </source>
</evidence>
<dbReference type="InterPro" id="IPR009091">
    <property type="entry name" value="RCC1/BLIP-II"/>
</dbReference>
<dbReference type="InterPro" id="IPR002048">
    <property type="entry name" value="EF_hand_dom"/>
</dbReference>
<keyword evidence="4" id="KW-0862">Zinc</keyword>
<dbReference type="PROSITE" id="PS50012">
    <property type="entry name" value="RCC1_3"/>
    <property type="match status" value="5"/>
</dbReference>
<dbReference type="Gene3D" id="1.10.238.10">
    <property type="entry name" value="EF-hand"/>
    <property type="match status" value="1"/>
</dbReference>
<sequence length="1128" mass="117561">MTLLHSWGRRGWFAGLLLAGTGALVAYDTLTDQSGIYVVVWPRGEVPMVNNLPDDVTLTDGTTFRGSADAALTRWNKELGNVQFSGSYGTVGTYESGNGVNEIVLSEPQGEFSFGTSTLAITLSYRDGNYRTESDVVFNPAFSWDSYRGGFAGGAYDVRRVALHELGHVLGLGHPDQAQPPQVVDAIMNSTVSSTDALRTDDINGAQSLYGAPLARPINDDFSNAVELTLGAGATVSVTGTTVRAGSEAGEPLLDPDYPSGRTSWWRWTAPASGRANVTTLGSVFDTFIGVFTGEAVDALAVVGTNDDVDPGVIRTSTLTFEATAGTTYHVMVDGWDGYEGVVQVNLNLLAESGPQVTVAAPRVVGERGQPLTLAVEAVAEAGGALSYEWRKDNRLLAGETAATLEVASFTNADAGAYAVEVSEAGGETSYGLVYVLPDYDVTALEAWGGSESNSTRQLPDFGETAVLQVALGAVHGVALRRDGTVVGWGTPTGLQAHGQETPPSGLNNVVAIAAGEMHSLALRADGTVVTWGSNEYGQSVVPWDLADVVAIGAGAYYSAAVRADGSVVLWGTGVTGDLAVPAEVYDVVRLSAGPYFLIAQREDGAVVAWGSSNDGVLALPDMSGVVDFSAGVGHGLAVTEAGAVLAWGRNTNGATDVPSGLAPAIGVEAGYDYSLAVLADHTVAAWGRSTNGETTVPDGLDRVVQVDSALTTIVALRDLSAPVIVATAEVADIAYGETATLAVEAEGIELSYQWYRGESGDTTAPIDGATAASTTVQPVATASYWVRVTAGEAAVDSATIVVTVLPVAPTVTTDPVSVVTDEAGAVTLSVMADGSAPLAYQWYRDGEPIAGAQSATLNVVAVVANSGSYAVVVSNSEGSVTSEAAWVGVLPEGEMERASQAMTRTTASTVQLQGRAEWIGTATSVAWQWLVPSGWTLSGGINAEPVATAQPDAGEALLAEWTWGNPTEPTVTLAGEMTLADDHRGVAELSGLVQVTRPEGSAEVLAMPEPIVLRSWIHSADTNADQQLDLSELLRVIELYNARAGTERTGRYTPAEGTEDGFVTDTRPLDEEERPAWFHSADINRDGTLSLSELLRVIELYNVRVGTERTGAYQVDESGEDGFGPGQ</sequence>
<name>A0ABZ1C2R5_9BACT</name>
<dbReference type="Pfam" id="PF13540">
    <property type="entry name" value="RCC1_2"/>
    <property type="match status" value="2"/>
</dbReference>
<dbReference type="InterPro" id="IPR011992">
    <property type="entry name" value="EF-hand-dom_pair"/>
</dbReference>
<evidence type="ECO:0000313" key="7">
    <source>
        <dbReference type="EMBL" id="WRQ85834.1"/>
    </source>
</evidence>
<dbReference type="PANTHER" id="PTHR45982:SF1">
    <property type="entry name" value="REGULATOR OF CHROMOSOME CONDENSATION"/>
    <property type="match status" value="1"/>
</dbReference>
<gene>
    <name evidence="7" type="ORF">K1X11_013560</name>
</gene>
<evidence type="ECO:0000313" key="8">
    <source>
        <dbReference type="Proteomes" id="UP000738431"/>
    </source>
</evidence>
<dbReference type="PROSITE" id="PS50835">
    <property type="entry name" value="IG_LIKE"/>
    <property type="match status" value="2"/>
</dbReference>
<keyword evidence="8" id="KW-1185">Reference proteome</keyword>
<dbReference type="InterPro" id="IPR018247">
    <property type="entry name" value="EF_Hand_1_Ca_BS"/>
</dbReference>
<dbReference type="SUPFAM" id="SSF50985">
    <property type="entry name" value="RCC1/BLIP-II"/>
    <property type="match status" value="1"/>
</dbReference>
<dbReference type="InterPro" id="IPR006026">
    <property type="entry name" value="Peptidase_Metallo"/>
</dbReference>
<dbReference type="InterPro" id="IPR036179">
    <property type="entry name" value="Ig-like_dom_sf"/>
</dbReference>
<keyword evidence="2" id="KW-0479">Metal-binding</keyword>
<proteinExistence type="predicted"/>
<keyword evidence="1" id="KW-0645">Protease</keyword>
<dbReference type="Proteomes" id="UP000738431">
    <property type="component" value="Chromosome"/>
</dbReference>
<dbReference type="Gene3D" id="2.130.10.30">
    <property type="entry name" value="Regulator of chromosome condensation 1/beta-lactamase-inhibitor protein II"/>
    <property type="match status" value="2"/>
</dbReference>
<reference evidence="7 8" key="1">
    <citation type="submission" date="2021-08" db="EMBL/GenBank/DDBJ databases">
        <authorList>
            <person name="Zhang D."/>
            <person name="Zhang A."/>
            <person name="Wang L."/>
        </authorList>
    </citation>
    <scope>NUCLEOTIDE SEQUENCE [LARGE SCALE GENOMIC DNA]</scope>
    <source>
        <strain evidence="7 8">WL0086</strain>
    </source>
</reference>
<dbReference type="SUPFAM" id="SSF48726">
    <property type="entry name" value="Immunoglobulin"/>
    <property type="match status" value="2"/>
</dbReference>
<dbReference type="InterPro" id="IPR013783">
    <property type="entry name" value="Ig-like_fold"/>
</dbReference>
<dbReference type="SUPFAM" id="SSF47473">
    <property type="entry name" value="EF-hand"/>
    <property type="match status" value="1"/>
</dbReference>
<dbReference type="InterPro" id="IPR024079">
    <property type="entry name" value="MetalloPept_cat_dom_sf"/>
</dbReference>
<accession>A0ABZ1C2R5</accession>
<evidence type="ECO:0000256" key="1">
    <source>
        <dbReference type="ARBA" id="ARBA00022670"/>
    </source>
</evidence>
<dbReference type="PROSITE" id="PS50222">
    <property type="entry name" value="EF_HAND_2"/>
    <property type="match status" value="1"/>
</dbReference>
<dbReference type="PROSITE" id="PS00018">
    <property type="entry name" value="EF_HAND_1"/>
    <property type="match status" value="2"/>
</dbReference>
<dbReference type="EMBL" id="CP139781">
    <property type="protein sequence ID" value="WRQ85834.1"/>
    <property type="molecule type" value="Genomic_DNA"/>
</dbReference>
<dbReference type="Gene3D" id="2.60.40.10">
    <property type="entry name" value="Immunoglobulins"/>
    <property type="match status" value="2"/>
</dbReference>
<evidence type="ECO:0000256" key="3">
    <source>
        <dbReference type="ARBA" id="ARBA00022801"/>
    </source>
</evidence>
<dbReference type="SMART" id="SM00409">
    <property type="entry name" value="IG"/>
    <property type="match status" value="2"/>
</dbReference>
<evidence type="ECO:0000256" key="4">
    <source>
        <dbReference type="ARBA" id="ARBA00022833"/>
    </source>
</evidence>
<protein>
    <submittedName>
        <fullName evidence="7">Matrixin family metalloprotease</fullName>
        <ecNumber evidence="7">3.4.24.-</ecNumber>
    </submittedName>
</protein>
<dbReference type="EC" id="3.4.24.-" evidence="7"/>
<feature type="domain" description="Ig-like" evidence="6">
    <location>
        <begin position="810"/>
        <end position="882"/>
    </location>
</feature>
<dbReference type="PRINTS" id="PR00138">
    <property type="entry name" value="MATRIXIN"/>
</dbReference>
<dbReference type="InterPro" id="IPR051553">
    <property type="entry name" value="Ran_GTPase-activating"/>
</dbReference>
<dbReference type="Gene3D" id="3.40.390.10">
    <property type="entry name" value="Collagenase (Catalytic Domain)"/>
    <property type="match status" value="1"/>
</dbReference>
<dbReference type="SUPFAM" id="SSF55486">
    <property type="entry name" value="Metalloproteases ('zincins'), catalytic domain"/>
    <property type="match status" value="1"/>
</dbReference>
<dbReference type="InterPro" id="IPR021190">
    <property type="entry name" value="Pept_M10A"/>
</dbReference>
<reference evidence="7 8" key="2">
    <citation type="submission" date="2023-12" db="EMBL/GenBank/DDBJ databases">
        <title>Description of an unclassified Opitutus bacterium of Verrucomicrobiota.</title>
        <authorList>
            <person name="Zhang D.-F."/>
        </authorList>
    </citation>
    <scope>NUCLEOTIDE SEQUENCE [LARGE SCALE GENOMIC DNA]</scope>
    <source>
        <strain evidence="7 8">WL0086</strain>
    </source>
</reference>
<dbReference type="InterPro" id="IPR007110">
    <property type="entry name" value="Ig-like_dom"/>
</dbReference>
<dbReference type="Pfam" id="PF00413">
    <property type="entry name" value="Peptidase_M10"/>
    <property type="match status" value="1"/>
</dbReference>
<evidence type="ECO:0000256" key="2">
    <source>
        <dbReference type="ARBA" id="ARBA00022723"/>
    </source>
</evidence>
<dbReference type="GO" id="GO:0008237">
    <property type="term" value="F:metallopeptidase activity"/>
    <property type="evidence" value="ECO:0007669"/>
    <property type="project" value="UniProtKB-KW"/>
</dbReference>
<keyword evidence="3 7" id="KW-0378">Hydrolase</keyword>
<dbReference type="InterPro" id="IPR001818">
    <property type="entry name" value="Pept_M10_metallopeptidase"/>
</dbReference>
<organism evidence="7 8">
    <name type="scientific">Actomonas aquatica</name>
    <dbReference type="NCBI Taxonomy" id="2866162"/>
    <lineage>
        <taxon>Bacteria</taxon>
        <taxon>Pseudomonadati</taxon>
        <taxon>Verrucomicrobiota</taxon>
        <taxon>Opitutia</taxon>
        <taxon>Opitutales</taxon>
        <taxon>Opitutaceae</taxon>
        <taxon>Actomonas</taxon>
    </lineage>
</organism>
<feature type="domain" description="EF-hand" evidence="5">
    <location>
        <begin position="1070"/>
        <end position="1105"/>
    </location>
</feature>
<dbReference type="PANTHER" id="PTHR45982">
    <property type="entry name" value="REGULATOR OF CHROMOSOME CONDENSATION"/>
    <property type="match status" value="1"/>
</dbReference>
<dbReference type="RefSeq" id="WP_221032653.1">
    <property type="nucleotide sequence ID" value="NZ_CP139781.1"/>
</dbReference>
<evidence type="ECO:0000259" key="5">
    <source>
        <dbReference type="PROSITE" id="PS50222"/>
    </source>
</evidence>
<dbReference type="InterPro" id="IPR003599">
    <property type="entry name" value="Ig_sub"/>
</dbReference>
<dbReference type="PROSITE" id="PS00626">
    <property type="entry name" value="RCC1_2"/>
    <property type="match status" value="2"/>
</dbReference>
<dbReference type="InterPro" id="IPR000408">
    <property type="entry name" value="Reg_chr_condens"/>
</dbReference>
<feature type="domain" description="Ig-like" evidence="6">
    <location>
        <begin position="355"/>
        <end position="430"/>
    </location>
</feature>